<accession>A0A381SE27</accession>
<dbReference type="EMBL" id="UINC01002815">
    <property type="protein sequence ID" value="SVA00557.1"/>
    <property type="molecule type" value="Genomic_DNA"/>
</dbReference>
<dbReference type="AlphaFoldDB" id="A0A381SE27"/>
<reference evidence="1" key="1">
    <citation type="submission" date="2018-05" db="EMBL/GenBank/DDBJ databases">
        <authorList>
            <person name="Lanie J.A."/>
            <person name="Ng W.-L."/>
            <person name="Kazmierczak K.M."/>
            <person name="Andrzejewski T.M."/>
            <person name="Davidsen T.M."/>
            <person name="Wayne K.J."/>
            <person name="Tettelin H."/>
            <person name="Glass J.I."/>
            <person name="Rusch D."/>
            <person name="Podicherti R."/>
            <person name="Tsui H.-C.T."/>
            <person name="Winkler M.E."/>
        </authorList>
    </citation>
    <scope>NUCLEOTIDE SEQUENCE</scope>
</reference>
<sequence>MFIKTLTSLSSLPSLYSESTGTKAWLKAPSANILLNTLGIFVITT</sequence>
<gene>
    <name evidence="1" type="ORF">METZ01_LOCUS53411</name>
</gene>
<organism evidence="1">
    <name type="scientific">marine metagenome</name>
    <dbReference type="NCBI Taxonomy" id="408172"/>
    <lineage>
        <taxon>unclassified sequences</taxon>
        <taxon>metagenomes</taxon>
        <taxon>ecological metagenomes</taxon>
    </lineage>
</organism>
<name>A0A381SE27_9ZZZZ</name>
<protein>
    <submittedName>
        <fullName evidence="1">Uncharacterized protein</fullName>
    </submittedName>
</protein>
<evidence type="ECO:0000313" key="1">
    <source>
        <dbReference type="EMBL" id="SVA00557.1"/>
    </source>
</evidence>
<proteinExistence type="predicted"/>